<evidence type="ECO:0000259" key="3">
    <source>
        <dbReference type="Pfam" id="PF23477"/>
    </source>
</evidence>
<sequence length="555" mass="62324">MPVEKQNDVTVLAETNFRGQRRRFGIKTDDRRRHVYLIGKTGMGKSTMLENMIIQDIQNNKGVAVVDPHGDLVEKVINFVPNERINDVIYFNPADLDFPIAFNVFEKVGREYQHLVASGLIGIFKKLWSDSWGPRLEYVLRNAILALLEYPDSTLLGVMRLLVDKGYRKKVMTKITDPVVRSFWVDEYSKYPDKFQSEAIAPIQNKVGQFLSSPVIRNIVGQVRSSFSIRAAMDEGKILLFNLAKGRIGEDNSALLGAMLITKIQMASMSRVDVPETERRDFYLYVDEFQNFATESFANILSEARKYRLNLIIAHQYIEQLEEEVAAAVFGNVGTLICFRVGAADAEALTPEFDPYFTEIDLVNLGKYDVYMKLMIDGIASQPFSATGLKPLAGAINNRDKIIRVSREHYATARDVVEDKILRWSSSAEESGSPPSRTEPEGSRLPMPRPAALEKEVPADAAALAYQGQCDVCGAETRLSFKPDKARPVYCKNCLKKVRAGAIPRLEPKREEKKIHHEPKENKKDAPPFSIVPLDTGPAISLSQALSQGARKFRG</sequence>
<dbReference type="CDD" id="cd01127">
    <property type="entry name" value="TrwB_TraG_TraD_VirD4"/>
    <property type="match status" value="1"/>
</dbReference>
<feature type="region of interest" description="Disordered" evidence="1">
    <location>
        <begin position="505"/>
        <end position="536"/>
    </location>
</feature>
<name>A0A1G2BQT2_9BACT</name>
<dbReference type="Pfam" id="PF10412">
    <property type="entry name" value="TrwB_AAD_bind"/>
    <property type="match status" value="1"/>
</dbReference>
<dbReference type="STRING" id="1798553.A3H70_05305"/>
<dbReference type="InterPro" id="IPR051162">
    <property type="entry name" value="T4SS_component"/>
</dbReference>
<dbReference type="Pfam" id="PF23477">
    <property type="entry name" value="zf_Tbcl_2"/>
    <property type="match status" value="1"/>
</dbReference>
<dbReference type="InterPro" id="IPR019476">
    <property type="entry name" value="T4SS_TraD_DNA-bd"/>
</dbReference>
<feature type="region of interest" description="Disordered" evidence="1">
    <location>
        <begin position="425"/>
        <end position="448"/>
    </location>
</feature>
<reference evidence="4 5" key="1">
    <citation type="journal article" date="2016" name="Nat. Commun.">
        <title>Thousands of microbial genomes shed light on interconnected biogeochemical processes in an aquifer system.</title>
        <authorList>
            <person name="Anantharaman K."/>
            <person name="Brown C.T."/>
            <person name="Hug L.A."/>
            <person name="Sharon I."/>
            <person name="Castelle C.J."/>
            <person name="Probst A.J."/>
            <person name="Thomas B.C."/>
            <person name="Singh A."/>
            <person name="Wilkins M.J."/>
            <person name="Karaoz U."/>
            <person name="Brodie E.L."/>
            <person name="Williams K.H."/>
            <person name="Hubbard S.S."/>
            <person name="Banfield J.F."/>
        </authorList>
    </citation>
    <scope>NUCLEOTIDE SEQUENCE [LARGE SCALE GENOMIC DNA]</scope>
</reference>
<evidence type="ECO:0000256" key="1">
    <source>
        <dbReference type="SAM" id="MobiDB-lite"/>
    </source>
</evidence>
<dbReference type="AlphaFoldDB" id="A0A1G2BQT2"/>
<feature type="compositionally biased region" description="Low complexity" evidence="1">
    <location>
        <begin position="425"/>
        <end position="436"/>
    </location>
</feature>
<evidence type="ECO:0000313" key="4">
    <source>
        <dbReference type="EMBL" id="OGY91515.1"/>
    </source>
</evidence>
<dbReference type="Gene3D" id="3.40.50.300">
    <property type="entry name" value="P-loop containing nucleotide triphosphate hydrolases"/>
    <property type="match status" value="2"/>
</dbReference>
<dbReference type="PANTHER" id="PTHR30121">
    <property type="entry name" value="UNCHARACTERIZED PROTEIN YJGR-RELATED"/>
    <property type="match status" value="1"/>
</dbReference>
<dbReference type="InterPro" id="IPR026363">
    <property type="entry name" value="CxxC-x17-CxxC_dom"/>
</dbReference>
<feature type="domain" description="CxxC-x17-CxxC" evidence="3">
    <location>
        <begin position="466"/>
        <end position="498"/>
    </location>
</feature>
<dbReference type="PANTHER" id="PTHR30121:SF11">
    <property type="entry name" value="AAA+ ATPASE DOMAIN-CONTAINING PROTEIN"/>
    <property type="match status" value="1"/>
</dbReference>
<feature type="domain" description="Type IV secretion system coupling protein TraD DNA-binding" evidence="2">
    <location>
        <begin position="29"/>
        <end position="343"/>
    </location>
</feature>
<dbReference type="InterPro" id="IPR027417">
    <property type="entry name" value="P-loop_NTPase"/>
</dbReference>
<gene>
    <name evidence="4" type="ORF">A3H70_05305</name>
</gene>
<evidence type="ECO:0000313" key="5">
    <source>
        <dbReference type="Proteomes" id="UP000178109"/>
    </source>
</evidence>
<dbReference type="Proteomes" id="UP000178109">
    <property type="component" value="Unassembled WGS sequence"/>
</dbReference>
<proteinExistence type="predicted"/>
<dbReference type="EMBL" id="MHKO01000044">
    <property type="protein sequence ID" value="OGY91515.1"/>
    <property type="molecule type" value="Genomic_DNA"/>
</dbReference>
<evidence type="ECO:0000259" key="2">
    <source>
        <dbReference type="Pfam" id="PF10412"/>
    </source>
</evidence>
<organism evidence="4 5">
    <name type="scientific">Candidatus Komeilibacteria bacterium RIFCSPLOWO2_02_FULL_48_11</name>
    <dbReference type="NCBI Taxonomy" id="1798553"/>
    <lineage>
        <taxon>Bacteria</taxon>
        <taxon>Candidatus Komeiliibacteriota</taxon>
    </lineage>
</organism>
<comment type="caution">
    <text evidence="4">The sequence shown here is derived from an EMBL/GenBank/DDBJ whole genome shotgun (WGS) entry which is preliminary data.</text>
</comment>
<dbReference type="SUPFAM" id="SSF52540">
    <property type="entry name" value="P-loop containing nucleoside triphosphate hydrolases"/>
    <property type="match status" value="1"/>
</dbReference>
<accession>A0A1G2BQT2</accession>
<protein>
    <submittedName>
        <fullName evidence="4">Uncharacterized protein</fullName>
    </submittedName>
</protein>
<dbReference type="NCBIfam" id="TIGR04272">
    <property type="entry name" value="cxxc_cxxc_Mbark"/>
    <property type="match status" value="1"/>
</dbReference>
<feature type="compositionally biased region" description="Basic and acidic residues" evidence="1">
    <location>
        <begin position="506"/>
        <end position="526"/>
    </location>
</feature>